<dbReference type="Proteomes" id="UP000318017">
    <property type="component" value="Chromosome"/>
</dbReference>
<evidence type="ECO:0000313" key="2">
    <source>
        <dbReference type="Proteomes" id="UP000318017"/>
    </source>
</evidence>
<sequence length="58" mass="6608">MEVLKLRLPSPSSPHANAYTARIIGQIKNLKDLLSVYEATCFLTTYFNHDSIPLVFLR</sequence>
<dbReference type="RefSeq" id="WP_197355327.1">
    <property type="nucleotide sequence ID" value="NZ_CP036298.1"/>
</dbReference>
<name>A0A518G9J6_9BACT</name>
<gene>
    <name evidence="1" type="ORF">Q31a_35660</name>
</gene>
<dbReference type="EMBL" id="CP036298">
    <property type="protein sequence ID" value="QDV25243.1"/>
    <property type="molecule type" value="Genomic_DNA"/>
</dbReference>
<organism evidence="1 2">
    <name type="scientific">Aureliella helgolandensis</name>
    <dbReference type="NCBI Taxonomy" id="2527968"/>
    <lineage>
        <taxon>Bacteria</taxon>
        <taxon>Pseudomonadati</taxon>
        <taxon>Planctomycetota</taxon>
        <taxon>Planctomycetia</taxon>
        <taxon>Pirellulales</taxon>
        <taxon>Pirellulaceae</taxon>
        <taxon>Aureliella</taxon>
    </lineage>
</organism>
<keyword evidence="2" id="KW-1185">Reference proteome</keyword>
<dbReference type="AlphaFoldDB" id="A0A518G9J6"/>
<dbReference type="KEGG" id="ahel:Q31a_35660"/>
<reference evidence="1 2" key="1">
    <citation type="submission" date="2019-02" db="EMBL/GenBank/DDBJ databases">
        <title>Deep-cultivation of Planctomycetes and their phenomic and genomic characterization uncovers novel biology.</title>
        <authorList>
            <person name="Wiegand S."/>
            <person name="Jogler M."/>
            <person name="Boedeker C."/>
            <person name="Pinto D."/>
            <person name="Vollmers J."/>
            <person name="Rivas-Marin E."/>
            <person name="Kohn T."/>
            <person name="Peeters S.H."/>
            <person name="Heuer A."/>
            <person name="Rast P."/>
            <person name="Oberbeckmann S."/>
            <person name="Bunk B."/>
            <person name="Jeske O."/>
            <person name="Meyerdierks A."/>
            <person name="Storesund J.E."/>
            <person name="Kallscheuer N."/>
            <person name="Luecker S."/>
            <person name="Lage O.M."/>
            <person name="Pohl T."/>
            <person name="Merkel B.J."/>
            <person name="Hornburger P."/>
            <person name="Mueller R.-W."/>
            <person name="Bruemmer F."/>
            <person name="Labrenz M."/>
            <person name="Spormann A.M."/>
            <person name="Op den Camp H."/>
            <person name="Overmann J."/>
            <person name="Amann R."/>
            <person name="Jetten M.S.M."/>
            <person name="Mascher T."/>
            <person name="Medema M.H."/>
            <person name="Devos D.P."/>
            <person name="Kaster A.-K."/>
            <person name="Ovreas L."/>
            <person name="Rohde M."/>
            <person name="Galperin M.Y."/>
            <person name="Jogler C."/>
        </authorList>
    </citation>
    <scope>NUCLEOTIDE SEQUENCE [LARGE SCALE GENOMIC DNA]</scope>
    <source>
        <strain evidence="1 2">Q31a</strain>
    </source>
</reference>
<evidence type="ECO:0000313" key="1">
    <source>
        <dbReference type="EMBL" id="QDV25243.1"/>
    </source>
</evidence>
<proteinExistence type="predicted"/>
<protein>
    <submittedName>
        <fullName evidence="1">Uncharacterized protein</fullName>
    </submittedName>
</protein>
<accession>A0A518G9J6</accession>